<keyword evidence="2" id="KW-1003">Cell membrane</keyword>
<dbReference type="Pfam" id="PF04277">
    <property type="entry name" value="OAD_gamma"/>
    <property type="match status" value="1"/>
</dbReference>
<evidence type="ECO:0000256" key="1">
    <source>
        <dbReference type="ARBA" id="ARBA00004236"/>
    </source>
</evidence>
<evidence type="ECO:0000256" key="3">
    <source>
        <dbReference type="ARBA" id="ARBA00022692"/>
    </source>
</evidence>
<dbReference type="PATRIC" id="fig|1184387.3.peg.1235"/>
<organism evidence="7 8">
    <name type="scientific">Mesotoga prima</name>
    <dbReference type="NCBI Taxonomy" id="1184387"/>
    <lineage>
        <taxon>Bacteria</taxon>
        <taxon>Thermotogati</taxon>
        <taxon>Thermotogota</taxon>
        <taxon>Thermotogae</taxon>
        <taxon>Kosmotogales</taxon>
        <taxon>Kosmotogaceae</taxon>
        <taxon>Mesotoga</taxon>
    </lineage>
</organism>
<keyword evidence="3 6" id="KW-0812">Transmembrane</keyword>
<comment type="caution">
    <text evidence="7">The sequence shown here is derived from an EMBL/GenBank/DDBJ whole genome shotgun (WGS) entry which is preliminary data.</text>
</comment>
<evidence type="ECO:0000256" key="2">
    <source>
        <dbReference type="ARBA" id="ARBA00022475"/>
    </source>
</evidence>
<evidence type="ECO:0000256" key="4">
    <source>
        <dbReference type="ARBA" id="ARBA00022989"/>
    </source>
</evidence>
<evidence type="ECO:0000313" key="8">
    <source>
        <dbReference type="Proteomes" id="UP000054092"/>
    </source>
</evidence>
<dbReference type="GO" id="GO:0015081">
    <property type="term" value="F:sodium ion transmembrane transporter activity"/>
    <property type="evidence" value="ECO:0007669"/>
    <property type="project" value="InterPro"/>
</dbReference>
<keyword evidence="4 6" id="KW-1133">Transmembrane helix</keyword>
<feature type="transmembrane region" description="Helical" evidence="6">
    <location>
        <begin position="6"/>
        <end position="26"/>
    </location>
</feature>
<keyword evidence="5 6" id="KW-0472">Membrane</keyword>
<gene>
    <name evidence="7" type="ORF">XD94_0845</name>
</gene>
<reference evidence="8" key="1">
    <citation type="journal article" date="2015" name="MBio">
        <title>Genome-Resolved Metagenomic Analysis Reveals Roles for Candidate Phyla and Other Microbial Community Members in Biogeochemical Transformations in Oil Reservoirs.</title>
        <authorList>
            <person name="Hu P."/>
            <person name="Tom L."/>
            <person name="Singh A."/>
            <person name="Thomas B.C."/>
            <person name="Baker B.J."/>
            <person name="Piceno Y.M."/>
            <person name="Andersen G.L."/>
            <person name="Banfield J.F."/>
        </authorList>
    </citation>
    <scope>NUCLEOTIDE SEQUENCE [LARGE SCALE GENOMIC DNA]</scope>
</reference>
<comment type="subcellular location">
    <subcellularLocation>
        <location evidence="1">Cell membrane</location>
    </subcellularLocation>
</comment>
<accession>A0A101HPF9</accession>
<dbReference type="GO" id="GO:0036376">
    <property type="term" value="P:sodium ion export across plasma membrane"/>
    <property type="evidence" value="ECO:0007669"/>
    <property type="project" value="InterPro"/>
</dbReference>
<dbReference type="GO" id="GO:0005886">
    <property type="term" value="C:plasma membrane"/>
    <property type="evidence" value="ECO:0007669"/>
    <property type="project" value="UniProtKB-SubCell"/>
</dbReference>
<name>A0A101HPF9_9BACT</name>
<dbReference type="AlphaFoldDB" id="A0A101HPF9"/>
<protein>
    <submittedName>
        <fullName evidence="7">Sodium pump decarboxylase gamma subunit</fullName>
    </submittedName>
</protein>
<evidence type="ECO:0000313" key="7">
    <source>
        <dbReference type="EMBL" id="KUK80661.1"/>
    </source>
</evidence>
<evidence type="ECO:0000256" key="5">
    <source>
        <dbReference type="ARBA" id="ARBA00023136"/>
    </source>
</evidence>
<proteinExistence type="predicted"/>
<dbReference type="EMBL" id="LGGP01000126">
    <property type="protein sequence ID" value="KUK80661.1"/>
    <property type="molecule type" value="Genomic_DNA"/>
</dbReference>
<evidence type="ECO:0000256" key="6">
    <source>
        <dbReference type="SAM" id="Phobius"/>
    </source>
</evidence>
<sequence length="116" mass="12727">MEEYVQITIIGIGIVFLALAMLYVIFNILGRLLSKEQTNVVKALVPKPVPTNISGGPEKQDGDEGEVIAAITAAVTSFMGHSNFKVRSVASVPVAAASLWKRREPTVYWKVRRSRN</sequence>
<dbReference type="InterPro" id="IPR005899">
    <property type="entry name" value="Na_pump_deCOase"/>
</dbReference>
<dbReference type="NCBIfam" id="TIGR01195">
    <property type="entry name" value="oadG_fam"/>
    <property type="match status" value="1"/>
</dbReference>
<dbReference type="Proteomes" id="UP000054092">
    <property type="component" value="Unassembled WGS sequence"/>
</dbReference>